<proteinExistence type="predicted"/>
<comment type="caution">
    <text evidence="1">The sequence shown here is derived from an EMBL/GenBank/DDBJ whole genome shotgun (WGS) entry which is preliminary data.</text>
</comment>
<organism evidence="1 2">
    <name type="scientific">Candidatus Neomicrothrix subdominans</name>
    <dbReference type="NCBI Taxonomy" id="2954438"/>
    <lineage>
        <taxon>Bacteria</taxon>
        <taxon>Bacillati</taxon>
        <taxon>Actinomycetota</taxon>
        <taxon>Acidimicrobiia</taxon>
        <taxon>Acidimicrobiales</taxon>
        <taxon>Microthrixaceae</taxon>
        <taxon>Candidatus Neomicrothrix</taxon>
    </lineage>
</organism>
<name>A0A936NH79_9ACTN</name>
<protein>
    <submittedName>
        <fullName evidence="1">Uncharacterized protein</fullName>
    </submittedName>
</protein>
<dbReference type="Proteomes" id="UP000727993">
    <property type="component" value="Unassembled WGS sequence"/>
</dbReference>
<evidence type="ECO:0000313" key="2">
    <source>
        <dbReference type="Proteomes" id="UP000727993"/>
    </source>
</evidence>
<sequence>MATATGVQGGASTRAQVDVEVPDCWPDGRSFTMGAGWEVVGVDTSEVLCSAKFSFDEVPNAGSSHRLDFEFTNCAVTAGREVSLRTDAPDFSLAKTTLVAGGEAGTVATTKPTAAPKPLPQRTAVPVAPRFNLVEVRTGEHDDYSRLVFEFTSGPRPDVNVGVSGSELTVQFTENQIGGAMDQEILDTSRIGTPVVGEAGTRWTVPVPAGVVMTHEWLDGPNRLVVDLSGPTFASATAPPDESGARATYNLVEVRTGDEGSRNRVVFEFAGPVPPWDVTDDSDRVVVSFDGDVRGPASTDFKSTVVGSVNRDGANSWLIEGVTAVEDTSELTGPARVVIDF</sequence>
<accession>A0A936NH79</accession>
<reference evidence="1 2" key="1">
    <citation type="submission" date="2020-10" db="EMBL/GenBank/DDBJ databases">
        <title>Connecting structure to function with the recovery of over 1000 high-quality activated sludge metagenome-assembled genomes encoding full-length rRNA genes using long-read sequencing.</title>
        <authorList>
            <person name="Singleton C.M."/>
            <person name="Petriglieri F."/>
            <person name="Kristensen J.M."/>
            <person name="Kirkegaard R.H."/>
            <person name="Michaelsen T.Y."/>
            <person name="Andersen M.H."/>
            <person name="Karst S.M."/>
            <person name="Dueholm M.S."/>
            <person name="Nielsen P.H."/>
            <person name="Albertsen M."/>
        </authorList>
    </citation>
    <scope>NUCLEOTIDE SEQUENCE [LARGE SCALE GENOMIC DNA]</scope>
    <source>
        <strain evidence="1">Lyne_18-Q3-R50-59_MAXAC.006</strain>
    </source>
</reference>
<dbReference type="AlphaFoldDB" id="A0A936NH79"/>
<gene>
    <name evidence="1" type="ORF">IPN02_19105</name>
</gene>
<evidence type="ECO:0000313" key="1">
    <source>
        <dbReference type="EMBL" id="MBK9298896.1"/>
    </source>
</evidence>
<dbReference type="EMBL" id="JADJZA010000011">
    <property type="protein sequence ID" value="MBK9298896.1"/>
    <property type="molecule type" value="Genomic_DNA"/>
</dbReference>